<feature type="domain" description="DUF4408" evidence="3">
    <location>
        <begin position="10"/>
        <end position="42"/>
    </location>
</feature>
<organism evidence="4 5">
    <name type="scientific">Jatropha curcas</name>
    <name type="common">Barbados nut</name>
    <dbReference type="NCBI Taxonomy" id="180498"/>
    <lineage>
        <taxon>Eukaryota</taxon>
        <taxon>Viridiplantae</taxon>
        <taxon>Streptophyta</taxon>
        <taxon>Embryophyta</taxon>
        <taxon>Tracheophyta</taxon>
        <taxon>Spermatophyta</taxon>
        <taxon>Magnoliopsida</taxon>
        <taxon>eudicotyledons</taxon>
        <taxon>Gunneridae</taxon>
        <taxon>Pentapetalae</taxon>
        <taxon>rosids</taxon>
        <taxon>fabids</taxon>
        <taxon>Malpighiales</taxon>
        <taxon>Euphorbiaceae</taxon>
        <taxon>Crotonoideae</taxon>
        <taxon>Jatropheae</taxon>
        <taxon>Jatropha</taxon>
    </lineage>
</organism>
<feature type="transmembrane region" description="Helical" evidence="2">
    <location>
        <begin position="20"/>
        <end position="38"/>
    </location>
</feature>
<dbReference type="Proteomes" id="UP000027138">
    <property type="component" value="Unassembled WGS sequence"/>
</dbReference>
<dbReference type="Pfam" id="PF05553">
    <property type="entry name" value="DUF761"/>
    <property type="match status" value="1"/>
</dbReference>
<dbReference type="InterPro" id="IPR025520">
    <property type="entry name" value="DUF4408"/>
</dbReference>
<dbReference type="EMBL" id="KK914539">
    <property type="protein sequence ID" value="KDP34096.1"/>
    <property type="molecule type" value="Genomic_DNA"/>
</dbReference>
<keyword evidence="5" id="KW-1185">Reference proteome</keyword>
<proteinExistence type="predicted"/>
<dbReference type="PANTHER" id="PTHR33098">
    <property type="entry name" value="COTTON FIBER (DUF761)"/>
    <property type="match status" value="1"/>
</dbReference>
<feature type="compositionally biased region" description="Acidic residues" evidence="1">
    <location>
        <begin position="168"/>
        <end position="181"/>
    </location>
</feature>
<dbReference type="InterPro" id="IPR008480">
    <property type="entry name" value="DUF761_pln"/>
</dbReference>
<dbReference type="OrthoDB" id="1931904at2759"/>
<feature type="region of interest" description="Disordered" evidence="1">
    <location>
        <begin position="44"/>
        <end position="64"/>
    </location>
</feature>
<feature type="compositionally biased region" description="Polar residues" evidence="1">
    <location>
        <begin position="44"/>
        <end position="54"/>
    </location>
</feature>
<reference evidence="4 5" key="1">
    <citation type="journal article" date="2014" name="PLoS ONE">
        <title>Global Analysis of Gene Expression Profiles in Physic Nut (Jatropha curcas L.) Seedlings Exposed to Salt Stress.</title>
        <authorList>
            <person name="Zhang L."/>
            <person name="Zhang C."/>
            <person name="Wu P."/>
            <person name="Chen Y."/>
            <person name="Li M."/>
            <person name="Jiang H."/>
            <person name="Wu G."/>
        </authorList>
    </citation>
    <scope>NUCLEOTIDE SEQUENCE [LARGE SCALE GENOMIC DNA]</scope>
    <source>
        <strain evidence="5">cv. GZQX0401</strain>
        <tissue evidence="4">Young leaves</tissue>
    </source>
</reference>
<feature type="region of interest" description="Disordered" evidence="1">
    <location>
        <begin position="153"/>
        <end position="186"/>
    </location>
</feature>
<evidence type="ECO:0000256" key="1">
    <source>
        <dbReference type="SAM" id="MobiDB-lite"/>
    </source>
</evidence>
<accession>A0A067KCZ5</accession>
<keyword evidence="2" id="KW-0472">Membrane</keyword>
<keyword evidence="2" id="KW-0812">Transmembrane</keyword>
<sequence length="418" mass="48278">MFEESITSVPSIWASMNSWFTPTVLFVFLNLVIGTIYISSSLATNHQKPPTDQNQENKHHLPRSPSVLHRLKSINFYSYRSPEPTSVAFEKPPQNFDTHFTHFQQSPAEEYHQNQPFLSRSPSMLQRLKSINLYNYFNQETINFSLPKNKEMLPNSHSIAPPQQTYQETEEVETGEGEEETEKIKDQEETLDEIYSKLQSNKQVSRSKSDTKPAAGEIPTKLPKKMRKSASVKSAFAHFEEDDIVVESRRPATVKEGKSSKMTEVDDAEVDAKADDFINRFKQQLKLQRLDSIIQYKEMIGNDISVDDGCLVVFGWNARGRFYSGISRFIGSEPRWGPNKPDTNEARFQPGFRNKRKRKRHVEFKISACQLQITSSNQTRTSEEKEICITTPERTISEKGVKAVMRERETFSFWRQIE</sequence>
<evidence type="ECO:0000259" key="3">
    <source>
        <dbReference type="Pfam" id="PF14364"/>
    </source>
</evidence>
<dbReference type="Pfam" id="PF14364">
    <property type="entry name" value="DUF4408"/>
    <property type="match status" value="1"/>
</dbReference>
<evidence type="ECO:0000313" key="4">
    <source>
        <dbReference type="EMBL" id="KDP34096.1"/>
    </source>
</evidence>
<evidence type="ECO:0000256" key="2">
    <source>
        <dbReference type="SAM" id="Phobius"/>
    </source>
</evidence>
<name>A0A067KCZ5_JATCU</name>
<protein>
    <recommendedName>
        <fullName evidence="3">DUF4408 domain-containing protein</fullName>
    </recommendedName>
</protein>
<dbReference type="STRING" id="180498.A0A067KCZ5"/>
<gene>
    <name evidence="4" type="ORF">JCGZ_07667</name>
</gene>
<dbReference type="AlphaFoldDB" id="A0A067KCZ5"/>
<feature type="region of interest" description="Disordered" evidence="1">
    <location>
        <begin position="198"/>
        <end position="224"/>
    </location>
</feature>
<evidence type="ECO:0000313" key="5">
    <source>
        <dbReference type="Proteomes" id="UP000027138"/>
    </source>
</evidence>
<dbReference type="PANTHER" id="PTHR33098:SF53">
    <property type="entry name" value="OS05G0540900 PROTEIN"/>
    <property type="match status" value="1"/>
</dbReference>
<keyword evidence="2" id="KW-1133">Transmembrane helix</keyword>